<accession>A0A1I0YHM2</accession>
<organism evidence="9 10">
    <name type="scientific">Cellulomonas marina</name>
    <dbReference type="NCBI Taxonomy" id="988821"/>
    <lineage>
        <taxon>Bacteria</taxon>
        <taxon>Bacillati</taxon>
        <taxon>Actinomycetota</taxon>
        <taxon>Actinomycetes</taxon>
        <taxon>Micrococcales</taxon>
        <taxon>Cellulomonadaceae</taxon>
        <taxon>Cellulomonas</taxon>
    </lineage>
</organism>
<feature type="transmembrane region" description="Helical" evidence="8">
    <location>
        <begin position="213"/>
        <end position="237"/>
    </location>
</feature>
<keyword evidence="4" id="KW-0133">Cell shape</keyword>
<evidence type="ECO:0000256" key="4">
    <source>
        <dbReference type="ARBA" id="ARBA00022960"/>
    </source>
</evidence>
<feature type="transmembrane region" description="Helical" evidence="8">
    <location>
        <begin position="417"/>
        <end position="439"/>
    </location>
</feature>
<dbReference type="GO" id="GO:0009252">
    <property type="term" value="P:peptidoglycan biosynthetic process"/>
    <property type="evidence" value="ECO:0007669"/>
    <property type="project" value="UniProtKB-KW"/>
</dbReference>
<feature type="transmembrane region" description="Helical" evidence="8">
    <location>
        <begin position="346"/>
        <end position="370"/>
    </location>
</feature>
<feature type="transmembrane region" description="Helical" evidence="8">
    <location>
        <begin position="31"/>
        <end position="51"/>
    </location>
</feature>
<feature type="transmembrane region" description="Helical" evidence="8">
    <location>
        <begin position="97"/>
        <end position="120"/>
    </location>
</feature>
<dbReference type="PANTHER" id="PTHR47019">
    <property type="entry name" value="LIPID II FLIPPASE MURJ"/>
    <property type="match status" value="1"/>
</dbReference>
<keyword evidence="5" id="KW-0573">Peptidoglycan synthesis</keyword>
<keyword evidence="3 8" id="KW-0812">Transmembrane</keyword>
<evidence type="ECO:0000256" key="1">
    <source>
        <dbReference type="ARBA" id="ARBA00004651"/>
    </source>
</evidence>
<dbReference type="GO" id="GO:0034204">
    <property type="term" value="P:lipid translocation"/>
    <property type="evidence" value="ECO:0007669"/>
    <property type="project" value="TreeGrafter"/>
</dbReference>
<feature type="transmembrane region" description="Helical" evidence="8">
    <location>
        <begin position="513"/>
        <end position="532"/>
    </location>
</feature>
<dbReference type="Proteomes" id="UP000199012">
    <property type="component" value="Unassembled WGS sequence"/>
</dbReference>
<dbReference type="STRING" id="988821.SAMN05421867_107172"/>
<feature type="transmembrane region" description="Helical" evidence="8">
    <location>
        <begin position="258"/>
        <end position="284"/>
    </location>
</feature>
<evidence type="ECO:0000256" key="5">
    <source>
        <dbReference type="ARBA" id="ARBA00022984"/>
    </source>
</evidence>
<feature type="transmembrane region" description="Helical" evidence="8">
    <location>
        <begin position="480"/>
        <end position="501"/>
    </location>
</feature>
<dbReference type="AlphaFoldDB" id="A0A1I0YHM2"/>
<feature type="transmembrane region" description="Helical" evidence="8">
    <location>
        <begin position="132"/>
        <end position="155"/>
    </location>
</feature>
<proteinExistence type="predicted"/>
<gene>
    <name evidence="9" type="ORF">SAMN05421867_107172</name>
</gene>
<keyword evidence="7 8" id="KW-0472">Membrane</keyword>
<feature type="transmembrane region" description="Helical" evidence="8">
    <location>
        <begin position="382"/>
        <end position="405"/>
    </location>
</feature>
<comment type="subcellular location">
    <subcellularLocation>
        <location evidence="1">Cell membrane</location>
        <topology evidence="1">Multi-pass membrane protein</topology>
    </subcellularLocation>
</comment>
<dbReference type="RefSeq" id="WP_239078760.1">
    <property type="nucleotide sequence ID" value="NZ_BONM01000008.1"/>
</dbReference>
<dbReference type="Pfam" id="PF03023">
    <property type="entry name" value="MurJ"/>
    <property type="match status" value="1"/>
</dbReference>
<dbReference type="PRINTS" id="PR01806">
    <property type="entry name" value="VIRFACTRMVIN"/>
</dbReference>
<feature type="transmembrane region" description="Helical" evidence="8">
    <location>
        <begin position="63"/>
        <end position="85"/>
    </location>
</feature>
<sequence>MTGATTATGAGGGGVRRGAALMASGTAVSRVLGLLRGMVLVAAIGATGQAADAFAVANKLPNVLYMVLAGGLLNAVLVPQVVRAYRRGAGQEYVDRLLTLGFVVLAGLTVLLTLAAPLLVTLYADDAAGPRRALAVAFATWCVPQLFFYGVYALLGQVLNARGSFGPYMWAPVVNNVVAIAGFGVFIAVFGGAGGDGAGAGGGLQDASTWSSSTVAVLAAAATLGVVAQAAVLVPSLRRAGVRYRPRLDLRGSGLGRAGTVVGWTFAGLVVGQLAYVVVSRVAWDAPAAAGTVQGVAGNAAYDYGFLVFMLPHSLVTVSLATALFTRLAAQAHDEDLPAVRGTLSLGLRVVGLFTVLAAAVVLVLAVPVTRLVLVTGAAADVPAVAGVVTAMVVGLPAFGAWSMAQRVYYAYEDARGLLPVQVAMAVVVAGGALLGRAVLPPSSWVAGAGVAMSVSYVLGALVALVRLRGRLRRLDGRRVLRTHVQAVVAALVAAGLGLAVLRGLEALLADTVGARLLECVVVGTVMGLVYLGGLRLMHVAELEVLLGPAARVLRRLLARGRRR</sequence>
<dbReference type="PANTHER" id="PTHR47019:SF1">
    <property type="entry name" value="LIPID II FLIPPASE MURJ"/>
    <property type="match status" value="1"/>
</dbReference>
<keyword evidence="10" id="KW-1185">Reference proteome</keyword>
<evidence type="ECO:0000313" key="10">
    <source>
        <dbReference type="Proteomes" id="UP000199012"/>
    </source>
</evidence>
<dbReference type="InterPro" id="IPR051050">
    <property type="entry name" value="Lipid_II_flippase_MurJ/MviN"/>
</dbReference>
<dbReference type="GO" id="GO:0005886">
    <property type="term" value="C:plasma membrane"/>
    <property type="evidence" value="ECO:0007669"/>
    <property type="project" value="UniProtKB-SubCell"/>
</dbReference>
<feature type="transmembrane region" description="Helical" evidence="8">
    <location>
        <begin position="445"/>
        <end position="468"/>
    </location>
</feature>
<evidence type="ECO:0000256" key="3">
    <source>
        <dbReference type="ARBA" id="ARBA00022692"/>
    </source>
</evidence>
<feature type="transmembrane region" description="Helical" evidence="8">
    <location>
        <begin position="167"/>
        <end position="193"/>
    </location>
</feature>
<evidence type="ECO:0000256" key="8">
    <source>
        <dbReference type="SAM" id="Phobius"/>
    </source>
</evidence>
<reference evidence="9 10" key="1">
    <citation type="submission" date="2016-10" db="EMBL/GenBank/DDBJ databases">
        <authorList>
            <person name="de Groot N.N."/>
        </authorList>
    </citation>
    <scope>NUCLEOTIDE SEQUENCE [LARGE SCALE GENOMIC DNA]</scope>
    <source>
        <strain evidence="9 10">CGMCC 4.6945</strain>
    </source>
</reference>
<evidence type="ECO:0000256" key="6">
    <source>
        <dbReference type="ARBA" id="ARBA00022989"/>
    </source>
</evidence>
<dbReference type="InterPro" id="IPR004268">
    <property type="entry name" value="MurJ"/>
</dbReference>
<feature type="transmembrane region" description="Helical" evidence="8">
    <location>
        <begin position="304"/>
        <end position="325"/>
    </location>
</feature>
<keyword evidence="6 8" id="KW-1133">Transmembrane helix</keyword>
<evidence type="ECO:0000256" key="2">
    <source>
        <dbReference type="ARBA" id="ARBA00022475"/>
    </source>
</evidence>
<dbReference type="GO" id="GO:0008360">
    <property type="term" value="P:regulation of cell shape"/>
    <property type="evidence" value="ECO:0007669"/>
    <property type="project" value="UniProtKB-KW"/>
</dbReference>
<evidence type="ECO:0000256" key="7">
    <source>
        <dbReference type="ARBA" id="ARBA00023136"/>
    </source>
</evidence>
<keyword evidence="2" id="KW-1003">Cell membrane</keyword>
<dbReference type="EMBL" id="FOKA01000007">
    <property type="protein sequence ID" value="SFB12711.1"/>
    <property type="molecule type" value="Genomic_DNA"/>
</dbReference>
<dbReference type="GO" id="GO:0015648">
    <property type="term" value="F:lipid-linked peptidoglycan transporter activity"/>
    <property type="evidence" value="ECO:0007669"/>
    <property type="project" value="TreeGrafter"/>
</dbReference>
<name>A0A1I0YHM2_9CELL</name>
<protein>
    <submittedName>
        <fullName evidence="9">Putative peptidoglycan lipid II flippase</fullName>
    </submittedName>
</protein>
<evidence type="ECO:0000313" key="9">
    <source>
        <dbReference type="EMBL" id="SFB12711.1"/>
    </source>
</evidence>
<dbReference type="NCBIfam" id="TIGR01695">
    <property type="entry name" value="murJ_mviN"/>
    <property type="match status" value="1"/>
</dbReference>